<evidence type="ECO:0000259" key="1">
    <source>
        <dbReference type="Pfam" id="PF03869"/>
    </source>
</evidence>
<feature type="domain" description="Arc-like DNA binding" evidence="1">
    <location>
        <begin position="1"/>
        <end position="41"/>
    </location>
</feature>
<reference evidence="2" key="1">
    <citation type="journal article" date="2020" name="mSystems">
        <title>Genome- and Community-Level Interaction Insights into Carbon Utilization and Element Cycling Functions of Hydrothermarchaeota in Hydrothermal Sediment.</title>
        <authorList>
            <person name="Zhou Z."/>
            <person name="Liu Y."/>
            <person name="Xu W."/>
            <person name="Pan J."/>
            <person name="Luo Z.H."/>
            <person name="Li M."/>
        </authorList>
    </citation>
    <scope>NUCLEOTIDE SEQUENCE [LARGE SCALE GENOMIC DNA]</scope>
    <source>
        <strain evidence="2">SpSt-902</strain>
    </source>
</reference>
<dbReference type="GO" id="GO:0003677">
    <property type="term" value="F:DNA binding"/>
    <property type="evidence" value="ECO:0007669"/>
    <property type="project" value="UniProtKB-KW"/>
</dbReference>
<dbReference type="AlphaFoldDB" id="A0A7C3QVZ3"/>
<comment type="caution">
    <text evidence="2">The sequence shown here is derived from an EMBL/GenBank/DDBJ whole genome shotgun (WGS) entry which is preliminary data.</text>
</comment>
<dbReference type="SUPFAM" id="SSF47598">
    <property type="entry name" value="Ribbon-helix-helix"/>
    <property type="match status" value="1"/>
</dbReference>
<proteinExistence type="predicted"/>
<dbReference type="Gene3D" id="1.10.1220.10">
    <property type="entry name" value="Met repressor-like"/>
    <property type="match status" value="1"/>
</dbReference>
<protein>
    <submittedName>
        <fullName evidence="2">Arc family DNA-binding protein</fullName>
    </submittedName>
</protein>
<dbReference type="InterPro" id="IPR013321">
    <property type="entry name" value="Arc_rbn_hlx_hlx"/>
</dbReference>
<keyword evidence="2" id="KW-0238">DNA-binding</keyword>
<dbReference type="InterPro" id="IPR010985">
    <property type="entry name" value="Ribbon_hlx_hlx"/>
</dbReference>
<accession>A0A7C3QVZ3</accession>
<dbReference type="EMBL" id="DTMM01000096">
    <property type="protein sequence ID" value="HFT93276.1"/>
    <property type="molecule type" value="Genomic_DNA"/>
</dbReference>
<organism evidence="2">
    <name type="scientific">Leptospirillum ferriphilum</name>
    <dbReference type="NCBI Taxonomy" id="178606"/>
    <lineage>
        <taxon>Bacteria</taxon>
        <taxon>Pseudomonadati</taxon>
        <taxon>Nitrospirota</taxon>
        <taxon>Nitrospiria</taxon>
        <taxon>Nitrospirales</taxon>
        <taxon>Nitrospiraceae</taxon>
        <taxon>Leptospirillum</taxon>
    </lineage>
</organism>
<evidence type="ECO:0000313" key="2">
    <source>
        <dbReference type="EMBL" id="HFT93276.1"/>
    </source>
</evidence>
<dbReference type="Pfam" id="PF03869">
    <property type="entry name" value="Arc"/>
    <property type="match status" value="1"/>
</dbReference>
<name>A0A7C3QVZ3_9BACT</name>
<dbReference type="GO" id="GO:0006355">
    <property type="term" value="P:regulation of DNA-templated transcription"/>
    <property type="evidence" value="ECO:0007669"/>
    <property type="project" value="InterPro"/>
</dbReference>
<sequence length="60" mass="7345">MKRFTLRLDDNIYWRVRVLSRKHKRSLNNEICFLLQEALQSTEAVVVEQLQRKERKMPND</sequence>
<gene>
    <name evidence="2" type="ORF">ENX03_04940</name>
</gene>
<dbReference type="InterPro" id="IPR005569">
    <property type="entry name" value="Arc_DNA-bd_dom"/>
</dbReference>